<accession>A0AAD4USN0</accession>
<feature type="region of interest" description="Disordered" evidence="1">
    <location>
        <begin position="68"/>
        <end position="88"/>
    </location>
</feature>
<evidence type="ECO:0000313" key="3">
    <source>
        <dbReference type="Proteomes" id="UP001054821"/>
    </source>
</evidence>
<sequence length="144" mass="15791">MKKLHTRAHPSYPSFYSRSGSLHSTTGRSNSDGSWLEFHFEIRPKPRFTKSVSTQQIDPNLCISHLELGKEEESSPQSPGLGGRDGGATMESLWFEPVEIIGDSRVFRLGDLVILVQGFTTSRTGPVSRAGVVGCGGVRWFPSP</sequence>
<keyword evidence="3" id="KW-1185">Reference proteome</keyword>
<organism evidence="2 3">
    <name type="scientific">Prunus dulcis</name>
    <name type="common">Almond</name>
    <name type="synonym">Amygdalus dulcis</name>
    <dbReference type="NCBI Taxonomy" id="3755"/>
    <lineage>
        <taxon>Eukaryota</taxon>
        <taxon>Viridiplantae</taxon>
        <taxon>Streptophyta</taxon>
        <taxon>Embryophyta</taxon>
        <taxon>Tracheophyta</taxon>
        <taxon>Spermatophyta</taxon>
        <taxon>Magnoliopsida</taxon>
        <taxon>eudicotyledons</taxon>
        <taxon>Gunneridae</taxon>
        <taxon>Pentapetalae</taxon>
        <taxon>rosids</taxon>
        <taxon>fabids</taxon>
        <taxon>Rosales</taxon>
        <taxon>Rosaceae</taxon>
        <taxon>Amygdaloideae</taxon>
        <taxon>Amygdaleae</taxon>
        <taxon>Prunus</taxon>
    </lineage>
</organism>
<dbReference type="EMBL" id="JAJFAZ020000008">
    <property type="protein sequence ID" value="KAI5312080.1"/>
    <property type="molecule type" value="Genomic_DNA"/>
</dbReference>
<reference evidence="2 3" key="1">
    <citation type="journal article" date="2022" name="G3 (Bethesda)">
        <title>Whole-genome sequence and methylome profiling of the almond [Prunus dulcis (Mill.) D.A. Webb] cultivar 'Nonpareil'.</title>
        <authorList>
            <person name="D'Amico-Willman K.M."/>
            <person name="Ouma W.Z."/>
            <person name="Meulia T."/>
            <person name="Sideli G.M."/>
            <person name="Gradziel T.M."/>
            <person name="Fresnedo-Ramirez J."/>
        </authorList>
    </citation>
    <scope>NUCLEOTIDE SEQUENCE [LARGE SCALE GENOMIC DNA]</scope>
    <source>
        <strain evidence="2">Clone GOH B32 T37-40</strain>
    </source>
</reference>
<dbReference type="AlphaFoldDB" id="A0AAD4USN0"/>
<evidence type="ECO:0000313" key="2">
    <source>
        <dbReference type="EMBL" id="KAI5312080.1"/>
    </source>
</evidence>
<name>A0AAD4USN0_PRUDU</name>
<evidence type="ECO:0000256" key="1">
    <source>
        <dbReference type="SAM" id="MobiDB-lite"/>
    </source>
</evidence>
<protein>
    <submittedName>
        <fullName evidence="2">Uncharacterized protein</fullName>
    </submittedName>
</protein>
<comment type="caution">
    <text evidence="2">The sequence shown here is derived from an EMBL/GenBank/DDBJ whole genome shotgun (WGS) entry which is preliminary data.</text>
</comment>
<gene>
    <name evidence="2" type="ORF">L3X38_041253</name>
</gene>
<dbReference type="Proteomes" id="UP001054821">
    <property type="component" value="Chromosome 8"/>
</dbReference>
<proteinExistence type="predicted"/>